<dbReference type="GO" id="GO:0008270">
    <property type="term" value="F:zinc ion binding"/>
    <property type="evidence" value="ECO:0007669"/>
    <property type="project" value="UniProtKB-KW"/>
</dbReference>
<dbReference type="InterPro" id="IPR048410">
    <property type="entry name" value="Znf-CCCH_2-like_3"/>
</dbReference>
<dbReference type="GO" id="GO:0016973">
    <property type="term" value="P:poly(A)+ mRNA export from nucleus"/>
    <property type="evidence" value="ECO:0007669"/>
    <property type="project" value="EnsemblFungi"/>
</dbReference>
<dbReference type="InterPro" id="IPR040366">
    <property type="entry name" value="Nab2/ZC3H14"/>
</dbReference>
<keyword evidence="5" id="KW-0863">Zinc-finger</keyword>
<feature type="compositionally biased region" description="Pro residues" evidence="8">
    <location>
        <begin position="86"/>
        <end position="98"/>
    </location>
</feature>
<feature type="domain" description="RNA-binding Nab2-type zinc finger" evidence="9">
    <location>
        <begin position="237"/>
        <end position="264"/>
    </location>
</feature>
<dbReference type="GeneID" id="18872179"/>
<evidence type="ECO:0000256" key="1">
    <source>
        <dbReference type="ARBA" id="ARBA00004123"/>
    </source>
</evidence>
<evidence type="ECO:0000256" key="6">
    <source>
        <dbReference type="ARBA" id="ARBA00022833"/>
    </source>
</evidence>
<dbReference type="GO" id="GO:1900152">
    <property type="term" value="P:negative regulation of nuclear-transcribed mRNA catabolic process, deadenylation-dependent decay"/>
    <property type="evidence" value="ECO:0007669"/>
    <property type="project" value="EnsemblFungi"/>
</dbReference>
<dbReference type="PANTHER" id="PTHR14738">
    <property type="entry name" value="ZINC FINGER CCCH DOMAIN-CONTAINING PROTEIN 14"/>
    <property type="match status" value="1"/>
</dbReference>
<name>G3ADW6_SPAPN</name>
<feature type="compositionally biased region" description="Polar residues" evidence="8">
    <location>
        <begin position="133"/>
        <end position="144"/>
    </location>
</feature>
<dbReference type="GO" id="GO:0008312">
    <property type="term" value="F:7S RNA binding"/>
    <property type="evidence" value="ECO:0007669"/>
    <property type="project" value="EnsemblFungi"/>
</dbReference>
<keyword evidence="4" id="KW-0677">Repeat</keyword>
<dbReference type="GO" id="GO:0005737">
    <property type="term" value="C:cytoplasm"/>
    <property type="evidence" value="ECO:0007669"/>
    <property type="project" value="EnsemblFungi"/>
</dbReference>
<keyword evidence="7" id="KW-0539">Nucleus</keyword>
<dbReference type="eggNOG" id="KOG3702">
    <property type="taxonomic scope" value="Eukaryota"/>
</dbReference>
<evidence type="ECO:0000256" key="8">
    <source>
        <dbReference type="SAM" id="MobiDB-lite"/>
    </source>
</evidence>
<dbReference type="AlphaFoldDB" id="G3ADW6"/>
<gene>
    <name evidence="11" type="ORF">SPAPADRAFT_57746</name>
</gene>
<feature type="domain" description="Nab2 type CCCH zinc finger 4" evidence="10">
    <location>
        <begin position="308"/>
        <end position="336"/>
    </location>
</feature>
<protein>
    <recommendedName>
        <fullName evidence="13">Nuclear abundant poly(A) RNA-binding protein Nab2 N-terminal domain-containing protein</fullName>
    </recommendedName>
</protein>
<dbReference type="KEGG" id="spaa:SPAPADRAFT_57746"/>
<reference evidence="11 12" key="1">
    <citation type="journal article" date="2011" name="Proc. Natl. Acad. Sci. U.S.A.">
        <title>Comparative genomics of xylose-fermenting fungi for enhanced biofuel production.</title>
        <authorList>
            <person name="Wohlbach D.J."/>
            <person name="Kuo A."/>
            <person name="Sato T.K."/>
            <person name="Potts K.M."/>
            <person name="Salamov A.A."/>
            <person name="LaButti K.M."/>
            <person name="Sun H."/>
            <person name="Clum A."/>
            <person name="Pangilinan J.L."/>
            <person name="Lindquist E.A."/>
            <person name="Lucas S."/>
            <person name="Lapidus A."/>
            <person name="Jin M."/>
            <person name="Gunawan C."/>
            <person name="Balan V."/>
            <person name="Dale B.E."/>
            <person name="Jeffries T.W."/>
            <person name="Zinkel R."/>
            <person name="Barry K.W."/>
            <person name="Grigoriev I.V."/>
            <person name="Gasch A.P."/>
        </authorList>
    </citation>
    <scope>NUCLEOTIDE SEQUENCE [LARGE SCALE GENOMIC DNA]</scope>
    <source>
        <strain evidence="12">NRRL Y-27907 / 11-Y1</strain>
    </source>
</reference>
<evidence type="ECO:0000259" key="9">
    <source>
        <dbReference type="Pfam" id="PF21457"/>
    </source>
</evidence>
<dbReference type="STRING" id="619300.G3ADW6"/>
<dbReference type="OMA" id="HAHPTKV"/>
<dbReference type="Pfam" id="PF21803">
    <property type="entry name" value="Nab2-zf4"/>
    <property type="match status" value="1"/>
</dbReference>
<feature type="compositionally biased region" description="Low complexity" evidence="8">
    <location>
        <begin position="99"/>
        <end position="112"/>
    </location>
</feature>
<dbReference type="FunCoup" id="G3ADW6">
    <property type="interactions" value="239"/>
</dbReference>
<dbReference type="Proteomes" id="UP000000709">
    <property type="component" value="Unassembled WGS sequence"/>
</dbReference>
<dbReference type="FunFam" id="4.10.1000.40:FF:000003">
    <property type="entry name" value="Nuclear polyadenylated RNA-binding protein NAB2"/>
    <property type="match status" value="1"/>
</dbReference>
<dbReference type="RefSeq" id="XP_007372102.1">
    <property type="nucleotide sequence ID" value="XM_007372040.1"/>
</dbReference>
<keyword evidence="6" id="KW-0862">Zinc</keyword>
<accession>G3ADW6</accession>
<dbReference type="GO" id="GO:0045945">
    <property type="term" value="P:positive regulation of transcription by RNA polymerase III"/>
    <property type="evidence" value="ECO:0007669"/>
    <property type="project" value="EnsemblFungi"/>
</dbReference>
<dbReference type="GO" id="GO:0000049">
    <property type="term" value="F:tRNA binding"/>
    <property type="evidence" value="ECO:0007669"/>
    <property type="project" value="EnsemblFungi"/>
</dbReference>
<dbReference type="Gene3D" id="4.10.1000.40">
    <property type="match status" value="3"/>
</dbReference>
<evidence type="ECO:0000256" key="2">
    <source>
        <dbReference type="ARBA" id="ARBA00008423"/>
    </source>
</evidence>
<evidence type="ECO:0000256" key="5">
    <source>
        <dbReference type="ARBA" id="ARBA00022771"/>
    </source>
</evidence>
<dbReference type="GO" id="GO:0008143">
    <property type="term" value="F:poly(A) binding"/>
    <property type="evidence" value="ECO:0007669"/>
    <property type="project" value="EnsemblFungi"/>
</dbReference>
<proteinExistence type="inferred from homology"/>
<sequence>MSFVPESELGLRLKSILIPEIQRRFDKSQDDAQDIADYLMYLLASNKPHDEIATEIQDIADIPMDTSFINDVLVEIQKLQQGDQPQPQPQPQSQPQPQPQQVVSETSVEPTPEQTPPEPMMVEEPRKKINIPTAPQNMRSQMSEQQRRELRGQRFGISARGRGGVSKPGSAGRSERQNNNFKKNFNDTKRIEQALDMIGSSGVKILNDKFVPQAPKGRCPDFPYCKNKECDKAHPTKNCFAYPNCPNPPGTCNYLHPDQDQDLIAKLEQSRKEYEQKKINNILVQQGSCKFGAKCSKDTCPFAHPTPANNNAVIETLEWCTEGKNCINTECKKSHPPPPTATAESTTSAAEIALEQCKFGTQCTNYKCPRRHATSSVPCRSGSDCRRLDCTFAHPIKETCRFGAKCQNKNCMYQHPEGRTIAPNTWSKEDAATTNRSFAVPEDQVMEQAVQQ</sequence>
<evidence type="ECO:0000313" key="12">
    <source>
        <dbReference type="Proteomes" id="UP000000709"/>
    </source>
</evidence>
<dbReference type="Pfam" id="PF21457">
    <property type="entry name" value="zf-CCCH_2-like_3"/>
    <property type="match status" value="1"/>
</dbReference>
<dbReference type="PANTHER" id="PTHR14738:SF29">
    <property type="entry name" value="ZINC FINGER CCCH DOMAIN-CONTAINING PROTEIN 14"/>
    <property type="match status" value="1"/>
</dbReference>
<comment type="subcellular location">
    <subcellularLocation>
        <location evidence="1">Nucleus</location>
    </subcellularLocation>
</comment>
<keyword evidence="3" id="KW-0479">Metal-binding</keyword>
<dbReference type="InterPro" id="IPR043094">
    <property type="entry name" value="Nab2/ZC3H14_N_sf"/>
</dbReference>
<keyword evidence="12" id="KW-1185">Reference proteome</keyword>
<dbReference type="GO" id="GO:0008097">
    <property type="term" value="F:5S rRNA binding"/>
    <property type="evidence" value="ECO:0007669"/>
    <property type="project" value="EnsemblFungi"/>
</dbReference>
<evidence type="ECO:0008006" key="13">
    <source>
        <dbReference type="Google" id="ProtNLM"/>
    </source>
</evidence>
<dbReference type="OrthoDB" id="438553at2759"/>
<evidence type="ECO:0000256" key="7">
    <source>
        <dbReference type="ARBA" id="ARBA00023242"/>
    </source>
</evidence>
<evidence type="ECO:0000256" key="3">
    <source>
        <dbReference type="ARBA" id="ARBA00022723"/>
    </source>
</evidence>
<evidence type="ECO:0000313" key="11">
    <source>
        <dbReference type="EMBL" id="EGW34690.1"/>
    </source>
</evidence>
<feature type="region of interest" description="Disordered" evidence="8">
    <location>
        <begin position="80"/>
        <end position="182"/>
    </location>
</feature>
<dbReference type="InParanoid" id="G3ADW6"/>
<dbReference type="InterPro" id="IPR049017">
    <property type="entry name" value="Nab2_Znf4"/>
</dbReference>
<evidence type="ECO:0000259" key="10">
    <source>
        <dbReference type="Pfam" id="PF21803"/>
    </source>
</evidence>
<dbReference type="Gene3D" id="1.10.340.40">
    <property type="entry name" value="Nuclear abundant poly(A) RNA-bind protein 2, N-terminal domain"/>
    <property type="match status" value="1"/>
</dbReference>
<dbReference type="EMBL" id="GL996499">
    <property type="protein sequence ID" value="EGW34690.1"/>
    <property type="molecule type" value="Genomic_DNA"/>
</dbReference>
<dbReference type="HOGENOM" id="CLU_037973_0_0_1"/>
<organism evidence="12">
    <name type="scientific">Spathaspora passalidarum (strain NRRL Y-27907 / 11-Y1)</name>
    <dbReference type="NCBI Taxonomy" id="619300"/>
    <lineage>
        <taxon>Eukaryota</taxon>
        <taxon>Fungi</taxon>
        <taxon>Dikarya</taxon>
        <taxon>Ascomycota</taxon>
        <taxon>Saccharomycotina</taxon>
        <taxon>Pichiomycetes</taxon>
        <taxon>Debaryomycetaceae</taxon>
        <taxon>Spathaspora</taxon>
    </lineage>
</organism>
<dbReference type="GO" id="GO:0033204">
    <property type="term" value="F:ribonuclease P RNA binding"/>
    <property type="evidence" value="ECO:0007669"/>
    <property type="project" value="EnsemblFungi"/>
</dbReference>
<comment type="similarity">
    <text evidence="2">Belongs to the ZC3H14 family.</text>
</comment>
<dbReference type="GO" id="GO:0160091">
    <property type="term" value="P:spliceosome-depend formation of circular RNA"/>
    <property type="evidence" value="ECO:0007669"/>
    <property type="project" value="EnsemblFungi"/>
</dbReference>
<dbReference type="GO" id="GO:0005634">
    <property type="term" value="C:nucleus"/>
    <property type="evidence" value="ECO:0007669"/>
    <property type="project" value="UniProtKB-SubCell"/>
</dbReference>
<dbReference type="Pfam" id="PF14608">
    <property type="entry name" value="zf-CCCH_2"/>
    <property type="match status" value="4"/>
</dbReference>
<evidence type="ECO:0000256" key="4">
    <source>
        <dbReference type="ARBA" id="ARBA00022737"/>
    </source>
</evidence>